<reference evidence="1 2" key="1">
    <citation type="submission" date="2024-11" db="EMBL/GenBank/DDBJ databases">
        <title>Adaptive evolution of stress response genes in parasites aligns with host niche diversity.</title>
        <authorList>
            <person name="Hahn C."/>
            <person name="Resl P."/>
        </authorList>
    </citation>
    <scope>NUCLEOTIDE SEQUENCE [LARGE SCALE GENOMIC DNA]</scope>
    <source>
        <strain evidence="1">EGGRZ-B1_66</strain>
        <tissue evidence="1">Body</tissue>
    </source>
</reference>
<sequence>LANLQVSEGYSNYTQLAYSRNGHLDPYAWKKLCQPLPPSFAITRRGLPTLPTARRPGNLPVFTSISSPNTFRNFTLTYVTDRTLGASRVNVTTAAVLASSK</sequence>
<dbReference type="AlphaFoldDB" id="A0ABD2PLK6"/>
<dbReference type="EMBL" id="JBJKFK010006350">
    <property type="protein sequence ID" value="KAL3307848.1"/>
    <property type="molecule type" value="Genomic_DNA"/>
</dbReference>
<proteinExistence type="predicted"/>
<evidence type="ECO:0000313" key="2">
    <source>
        <dbReference type="Proteomes" id="UP001626550"/>
    </source>
</evidence>
<feature type="non-terminal residue" evidence="1">
    <location>
        <position position="1"/>
    </location>
</feature>
<protein>
    <submittedName>
        <fullName evidence="1">Uncharacterized protein</fullName>
    </submittedName>
</protein>
<accession>A0ABD2PLK6</accession>
<dbReference type="Proteomes" id="UP001626550">
    <property type="component" value="Unassembled WGS sequence"/>
</dbReference>
<evidence type="ECO:0000313" key="1">
    <source>
        <dbReference type="EMBL" id="KAL3307848.1"/>
    </source>
</evidence>
<comment type="caution">
    <text evidence="1">The sequence shown here is derived from an EMBL/GenBank/DDBJ whole genome shotgun (WGS) entry which is preliminary data.</text>
</comment>
<name>A0ABD2PLK6_9PLAT</name>
<organism evidence="1 2">
    <name type="scientific">Cichlidogyrus casuarinus</name>
    <dbReference type="NCBI Taxonomy" id="1844966"/>
    <lineage>
        <taxon>Eukaryota</taxon>
        <taxon>Metazoa</taxon>
        <taxon>Spiralia</taxon>
        <taxon>Lophotrochozoa</taxon>
        <taxon>Platyhelminthes</taxon>
        <taxon>Monogenea</taxon>
        <taxon>Monopisthocotylea</taxon>
        <taxon>Dactylogyridea</taxon>
        <taxon>Ancyrocephalidae</taxon>
        <taxon>Cichlidogyrus</taxon>
    </lineage>
</organism>
<gene>
    <name evidence="1" type="ORF">Ciccas_013628</name>
</gene>
<keyword evidence="2" id="KW-1185">Reference proteome</keyword>